<feature type="domain" description="DUF5641" evidence="1">
    <location>
        <begin position="102"/>
        <end position="157"/>
    </location>
</feature>
<dbReference type="Proteomes" id="UP000054632">
    <property type="component" value="Unassembled WGS sequence"/>
</dbReference>
<dbReference type="EMBL" id="JYDR01000230">
    <property type="protein sequence ID" value="KRY65116.1"/>
    <property type="molecule type" value="Genomic_DNA"/>
</dbReference>
<reference evidence="4 5" key="1">
    <citation type="submission" date="2015-01" db="EMBL/GenBank/DDBJ databases">
        <title>Evolution of Trichinella species and genotypes.</title>
        <authorList>
            <person name="Korhonen P.K."/>
            <person name="Edoardo P."/>
            <person name="Giuseppe L.R."/>
            <person name="Gasser R.B."/>
        </authorList>
    </citation>
    <scope>NUCLEOTIDE SEQUENCE [LARGE SCALE GENOMIC DNA]</scope>
    <source>
        <strain evidence="2">ISS13</strain>
        <strain evidence="3">ISS588</strain>
    </source>
</reference>
<evidence type="ECO:0000313" key="2">
    <source>
        <dbReference type="EMBL" id="KRY65116.1"/>
    </source>
</evidence>
<dbReference type="EMBL" id="JYDS01000247">
    <property type="protein sequence ID" value="KRZ20238.1"/>
    <property type="molecule type" value="Genomic_DNA"/>
</dbReference>
<proteinExistence type="predicted"/>
<organism evidence="2 4">
    <name type="scientific">Trichinella pseudospiralis</name>
    <name type="common">Parasitic roundworm</name>
    <dbReference type="NCBI Taxonomy" id="6337"/>
    <lineage>
        <taxon>Eukaryota</taxon>
        <taxon>Metazoa</taxon>
        <taxon>Ecdysozoa</taxon>
        <taxon>Nematoda</taxon>
        <taxon>Enoplea</taxon>
        <taxon>Dorylaimia</taxon>
        <taxon>Trichinellida</taxon>
        <taxon>Trichinellidae</taxon>
        <taxon>Trichinella</taxon>
    </lineage>
</organism>
<keyword evidence="5" id="KW-1185">Reference proteome</keyword>
<dbReference type="PANTHER" id="PTHR47331">
    <property type="entry name" value="PHD-TYPE DOMAIN-CONTAINING PROTEIN"/>
    <property type="match status" value="1"/>
</dbReference>
<sequence>MVNRQLKNLSSKSSLDKIQRTIASHRIEWKFITEKATWNGGYWERLVTSLKRTQSGKSLARQYRFMRNRSNDKRQTSNIYHSSVPMTSAPTIEEHKLSLNRKWKKQQQIVLKIWKRWRSEYSTTFVNRAKWLTKRQEPKEGDILLVKEDNLKRDNWPQQ</sequence>
<name>A0A0V1DUC4_TRIPS</name>
<dbReference type="AlphaFoldDB" id="A0A0V1DUC4"/>
<dbReference type="Pfam" id="PF18701">
    <property type="entry name" value="DUF5641"/>
    <property type="match status" value="1"/>
</dbReference>
<protein>
    <recommendedName>
        <fullName evidence="1">DUF5641 domain-containing protein</fullName>
    </recommendedName>
</protein>
<dbReference type="Proteomes" id="UP000054805">
    <property type="component" value="Unassembled WGS sequence"/>
</dbReference>
<dbReference type="InterPro" id="IPR040676">
    <property type="entry name" value="DUF5641"/>
</dbReference>
<evidence type="ECO:0000313" key="4">
    <source>
        <dbReference type="Proteomes" id="UP000054632"/>
    </source>
</evidence>
<gene>
    <name evidence="2" type="ORF">T4A_4681</name>
    <name evidence="3" type="ORF">T4B_1856</name>
</gene>
<evidence type="ECO:0000313" key="3">
    <source>
        <dbReference type="EMBL" id="KRZ20238.1"/>
    </source>
</evidence>
<accession>A0A0V1DUC4</accession>
<comment type="caution">
    <text evidence="2">The sequence shown here is derived from an EMBL/GenBank/DDBJ whole genome shotgun (WGS) entry which is preliminary data.</text>
</comment>
<evidence type="ECO:0000259" key="1">
    <source>
        <dbReference type="Pfam" id="PF18701"/>
    </source>
</evidence>
<evidence type="ECO:0000313" key="5">
    <source>
        <dbReference type="Proteomes" id="UP000054805"/>
    </source>
</evidence>